<organism evidence="1 2">
    <name type="scientific">Ancylostoma caninum</name>
    <name type="common">Dog hookworm</name>
    <dbReference type="NCBI Taxonomy" id="29170"/>
    <lineage>
        <taxon>Eukaryota</taxon>
        <taxon>Metazoa</taxon>
        <taxon>Ecdysozoa</taxon>
        <taxon>Nematoda</taxon>
        <taxon>Chromadorea</taxon>
        <taxon>Rhabditida</taxon>
        <taxon>Rhabditina</taxon>
        <taxon>Rhabditomorpha</taxon>
        <taxon>Strongyloidea</taxon>
        <taxon>Ancylostomatidae</taxon>
        <taxon>Ancylostomatinae</taxon>
        <taxon>Ancylostoma</taxon>
    </lineage>
</organism>
<dbReference type="Proteomes" id="UP000252519">
    <property type="component" value="Unassembled WGS sequence"/>
</dbReference>
<evidence type="ECO:0000313" key="1">
    <source>
        <dbReference type="EMBL" id="RCN40595.1"/>
    </source>
</evidence>
<sequence length="59" mass="6624">MEASKENVKVEMDRNEAMQNLSKKSLNRIRAKLSLDVNSFPSLLSTVSNTPGQDDEPME</sequence>
<keyword evidence="2" id="KW-1185">Reference proteome</keyword>
<dbReference type="AlphaFoldDB" id="A0A368GC61"/>
<proteinExistence type="predicted"/>
<evidence type="ECO:0000313" key="2">
    <source>
        <dbReference type="Proteomes" id="UP000252519"/>
    </source>
</evidence>
<dbReference type="EMBL" id="JOJR01000277">
    <property type="protein sequence ID" value="RCN40595.1"/>
    <property type="molecule type" value="Genomic_DNA"/>
</dbReference>
<name>A0A368GC61_ANCCA</name>
<comment type="caution">
    <text evidence="1">The sequence shown here is derived from an EMBL/GenBank/DDBJ whole genome shotgun (WGS) entry which is preliminary data.</text>
</comment>
<gene>
    <name evidence="1" type="ORF">ANCCAN_13460</name>
</gene>
<protein>
    <submittedName>
        <fullName evidence="1">Uncharacterized protein</fullName>
    </submittedName>
</protein>
<accession>A0A368GC61</accession>
<reference evidence="1 2" key="1">
    <citation type="submission" date="2014-10" db="EMBL/GenBank/DDBJ databases">
        <title>Draft genome of the hookworm Ancylostoma caninum.</title>
        <authorList>
            <person name="Mitreva M."/>
        </authorList>
    </citation>
    <scope>NUCLEOTIDE SEQUENCE [LARGE SCALE GENOMIC DNA]</scope>
    <source>
        <strain evidence="1 2">Baltimore</strain>
    </source>
</reference>